<feature type="domain" description="ABC transporter" evidence="12">
    <location>
        <begin position="348"/>
        <end position="584"/>
    </location>
</feature>
<dbReference type="GO" id="GO:0005524">
    <property type="term" value="F:ATP binding"/>
    <property type="evidence" value="ECO:0007669"/>
    <property type="project" value="UniProtKB-KW"/>
</dbReference>
<keyword evidence="7" id="KW-1278">Translocase</keyword>
<name>A4BMK8_9GAMM</name>
<evidence type="ECO:0000313" key="14">
    <source>
        <dbReference type="EMBL" id="EAR23546.1"/>
    </source>
</evidence>
<feature type="transmembrane region" description="Helical" evidence="11">
    <location>
        <begin position="75"/>
        <end position="98"/>
    </location>
</feature>
<evidence type="ECO:0000256" key="9">
    <source>
        <dbReference type="ARBA" id="ARBA00023055"/>
    </source>
</evidence>
<evidence type="ECO:0000256" key="8">
    <source>
        <dbReference type="ARBA" id="ARBA00022989"/>
    </source>
</evidence>
<dbReference type="EMBL" id="AAOF01000001">
    <property type="protein sequence ID" value="EAR23546.1"/>
    <property type="molecule type" value="Genomic_DNA"/>
</dbReference>
<gene>
    <name evidence="14" type="ORF">NB231_17038</name>
</gene>
<dbReference type="GO" id="GO:0005886">
    <property type="term" value="C:plasma membrane"/>
    <property type="evidence" value="ECO:0007669"/>
    <property type="project" value="UniProtKB-SubCell"/>
</dbReference>
<comment type="caution">
    <text evidence="14">The sequence shown here is derived from an EMBL/GenBank/DDBJ whole genome shotgun (WGS) entry which is preliminary data.</text>
</comment>
<dbReference type="InterPro" id="IPR011917">
    <property type="entry name" value="ABC_transpr_lipidA"/>
</dbReference>
<dbReference type="GO" id="GO:0034040">
    <property type="term" value="F:ATPase-coupled lipid transmembrane transporter activity"/>
    <property type="evidence" value="ECO:0007669"/>
    <property type="project" value="InterPro"/>
</dbReference>
<dbReference type="HOGENOM" id="CLU_000604_84_3_6"/>
<dbReference type="SMART" id="SM00382">
    <property type="entry name" value="AAA"/>
    <property type="match status" value="1"/>
</dbReference>
<keyword evidence="15" id="KW-1185">Reference proteome</keyword>
<keyword evidence="9" id="KW-0445">Lipid transport</keyword>
<evidence type="ECO:0000256" key="7">
    <source>
        <dbReference type="ARBA" id="ARBA00022967"/>
    </source>
</evidence>
<dbReference type="InterPro" id="IPR027417">
    <property type="entry name" value="P-loop_NTPase"/>
</dbReference>
<keyword evidence="10 11" id="KW-0472">Membrane</keyword>
<keyword evidence="8 11" id="KW-1133">Transmembrane helix</keyword>
<feature type="domain" description="ABC transmembrane type-1" evidence="13">
    <location>
        <begin position="34"/>
        <end position="316"/>
    </location>
</feature>
<dbReference type="PROSITE" id="PS50929">
    <property type="entry name" value="ABC_TM1F"/>
    <property type="match status" value="1"/>
</dbReference>
<evidence type="ECO:0000256" key="2">
    <source>
        <dbReference type="ARBA" id="ARBA00022448"/>
    </source>
</evidence>
<evidence type="ECO:0000256" key="11">
    <source>
        <dbReference type="SAM" id="Phobius"/>
    </source>
</evidence>
<evidence type="ECO:0000256" key="4">
    <source>
        <dbReference type="ARBA" id="ARBA00022692"/>
    </source>
</evidence>
<dbReference type="Gene3D" id="1.20.1560.10">
    <property type="entry name" value="ABC transporter type 1, transmembrane domain"/>
    <property type="match status" value="1"/>
</dbReference>
<dbReference type="InterPro" id="IPR017871">
    <property type="entry name" value="ABC_transporter-like_CS"/>
</dbReference>
<dbReference type="OrthoDB" id="6336411at2"/>
<keyword evidence="3" id="KW-1003">Cell membrane</keyword>
<dbReference type="PROSITE" id="PS00211">
    <property type="entry name" value="ABC_TRANSPORTER_1"/>
    <property type="match status" value="1"/>
</dbReference>
<dbReference type="SUPFAM" id="SSF90123">
    <property type="entry name" value="ABC transporter transmembrane region"/>
    <property type="match status" value="1"/>
</dbReference>
<dbReference type="PROSITE" id="PS50893">
    <property type="entry name" value="ABC_TRANSPORTER_2"/>
    <property type="match status" value="1"/>
</dbReference>
<dbReference type="InterPro" id="IPR011527">
    <property type="entry name" value="ABC1_TM_dom"/>
</dbReference>
<evidence type="ECO:0000256" key="10">
    <source>
        <dbReference type="ARBA" id="ARBA00023136"/>
    </source>
</evidence>
<dbReference type="InterPro" id="IPR003593">
    <property type="entry name" value="AAA+_ATPase"/>
</dbReference>
<dbReference type="GO" id="GO:0015421">
    <property type="term" value="F:ABC-type oligopeptide transporter activity"/>
    <property type="evidence" value="ECO:0007669"/>
    <property type="project" value="TreeGrafter"/>
</dbReference>
<feature type="transmembrane region" description="Helical" evidence="11">
    <location>
        <begin position="29"/>
        <end position="54"/>
    </location>
</feature>
<dbReference type="Gene3D" id="3.40.50.300">
    <property type="entry name" value="P-loop containing nucleotide triphosphate hydrolases"/>
    <property type="match status" value="1"/>
</dbReference>
<evidence type="ECO:0000259" key="12">
    <source>
        <dbReference type="PROSITE" id="PS50893"/>
    </source>
</evidence>
<dbReference type="SUPFAM" id="SSF52540">
    <property type="entry name" value="P-loop containing nucleoside triphosphate hydrolases"/>
    <property type="match status" value="1"/>
</dbReference>
<dbReference type="STRING" id="314278.NB231_17038"/>
<evidence type="ECO:0000256" key="6">
    <source>
        <dbReference type="ARBA" id="ARBA00022840"/>
    </source>
</evidence>
<dbReference type="NCBIfam" id="TIGR02203">
    <property type="entry name" value="MsbA_lipidA"/>
    <property type="match status" value="1"/>
</dbReference>
<keyword evidence="6 14" id="KW-0067">ATP-binding</keyword>
<feature type="transmembrane region" description="Helical" evidence="11">
    <location>
        <begin position="169"/>
        <end position="191"/>
    </location>
</feature>
<evidence type="ECO:0000313" key="15">
    <source>
        <dbReference type="Proteomes" id="UP000003374"/>
    </source>
</evidence>
<proteinExistence type="predicted"/>
<dbReference type="InterPro" id="IPR039421">
    <property type="entry name" value="Type_1_exporter"/>
</dbReference>
<keyword evidence="2" id="KW-0813">Transport</keyword>
<evidence type="ECO:0000256" key="5">
    <source>
        <dbReference type="ARBA" id="ARBA00022741"/>
    </source>
</evidence>
<dbReference type="eggNOG" id="COG1132">
    <property type="taxonomic scope" value="Bacteria"/>
</dbReference>
<evidence type="ECO:0000256" key="3">
    <source>
        <dbReference type="ARBA" id="ARBA00022475"/>
    </source>
</evidence>
<dbReference type="GO" id="GO:0016887">
    <property type="term" value="F:ATP hydrolysis activity"/>
    <property type="evidence" value="ECO:0007669"/>
    <property type="project" value="InterPro"/>
</dbReference>
<dbReference type="AlphaFoldDB" id="A4BMK8"/>
<dbReference type="Pfam" id="PF00664">
    <property type="entry name" value="ABC_membrane"/>
    <property type="match status" value="1"/>
</dbReference>
<comment type="subcellular location">
    <subcellularLocation>
        <location evidence="1">Cell membrane</location>
        <topology evidence="1">Multi-pass membrane protein</topology>
    </subcellularLocation>
</comment>
<organism evidence="14 15">
    <name type="scientific">Nitrococcus mobilis Nb-231</name>
    <dbReference type="NCBI Taxonomy" id="314278"/>
    <lineage>
        <taxon>Bacteria</taxon>
        <taxon>Pseudomonadati</taxon>
        <taxon>Pseudomonadota</taxon>
        <taxon>Gammaproteobacteria</taxon>
        <taxon>Chromatiales</taxon>
        <taxon>Ectothiorhodospiraceae</taxon>
        <taxon>Nitrococcus</taxon>
    </lineage>
</organism>
<keyword evidence="5" id="KW-0547">Nucleotide-binding</keyword>
<evidence type="ECO:0000256" key="1">
    <source>
        <dbReference type="ARBA" id="ARBA00004651"/>
    </source>
</evidence>
<protein>
    <submittedName>
        <fullName evidence="14">Lipid A export ATP-binding/permease protein MsbA</fullName>
    </submittedName>
</protein>
<evidence type="ECO:0000259" key="13">
    <source>
        <dbReference type="PROSITE" id="PS50929"/>
    </source>
</evidence>
<reference evidence="14 15" key="1">
    <citation type="submission" date="2006-02" db="EMBL/GenBank/DDBJ databases">
        <authorList>
            <person name="Waterbury J."/>
            <person name="Ferriera S."/>
            <person name="Johnson J."/>
            <person name="Kravitz S."/>
            <person name="Halpern A."/>
            <person name="Remington K."/>
            <person name="Beeson K."/>
            <person name="Tran B."/>
            <person name="Rogers Y.-H."/>
            <person name="Friedman R."/>
            <person name="Venter J.C."/>
        </authorList>
    </citation>
    <scope>NUCLEOTIDE SEQUENCE [LARGE SCALE GENOMIC DNA]</scope>
    <source>
        <strain evidence="14 15">Nb-231</strain>
    </source>
</reference>
<dbReference type="FunFam" id="3.40.50.300:FF:000140">
    <property type="entry name" value="Lipid A export ATP-binding/permease protein MsbA"/>
    <property type="match status" value="1"/>
</dbReference>
<dbReference type="InterPro" id="IPR003439">
    <property type="entry name" value="ABC_transporter-like_ATP-bd"/>
</dbReference>
<dbReference type="RefSeq" id="WP_005004992.1">
    <property type="nucleotide sequence ID" value="NZ_CH672427.1"/>
</dbReference>
<dbReference type="PANTHER" id="PTHR43394">
    <property type="entry name" value="ATP-DEPENDENT PERMEASE MDL1, MITOCHONDRIAL"/>
    <property type="match status" value="1"/>
</dbReference>
<dbReference type="CDD" id="cd18552">
    <property type="entry name" value="ABC_6TM_MsbA_like"/>
    <property type="match status" value="1"/>
</dbReference>
<accession>A4BMK8</accession>
<dbReference type="Proteomes" id="UP000003374">
    <property type="component" value="Unassembled WGS sequence"/>
</dbReference>
<dbReference type="PANTHER" id="PTHR43394:SF1">
    <property type="entry name" value="ATP-BINDING CASSETTE SUB-FAMILY B MEMBER 10, MITOCHONDRIAL"/>
    <property type="match status" value="1"/>
</dbReference>
<dbReference type="Pfam" id="PF00005">
    <property type="entry name" value="ABC_tran"/>
    <property type="match status" value="1"/>
</dbReference>
<dbReference type="InterPro" id="IPR036640">
    <property type="entry name" value="ABC1_TM_sf"/>
</dbReference>
<sequence length="597" mass="66153">MSNLTTWNDTPNAGRFNIYRRLFSYVRDYWLIGILSLIAMVLSGASQAVFAWLIKPMLDAGFVARDPVIMRLIPLGLLGLFVLRGLANFGASYGTAWISRRVIKRLRSEVFERLLTLPKRFYDDASSGRLLSKLTFNVEQVASAGADALITVVRDTATAVFLMGYMFFISWQMALSLLVLGPVMALVIWYISKRFRRISHRIQKSVGGVAYVAEEAIEGHEVIKIFGAQPHERHRFEQVNERNRRQFMKFVAIKALSTPVVQFVAAVSLTIVIYLATLDENFTTITVGAFVSFITAMLLLQPPLKRLTQVQALIQKGLAAGESLFEIIDELPESDYGSLDLARACGRIEYQGVRFTYRNSGHEVLCGIDIHIAPGETVAIVGPSGSGKTSLANLLPRFYEPSAGRILLDGVPIGDYRLAALRSQIALVGQQVMLFNGTIASNIAYGRLGEVGMDEVRRVAELANARAFIERLPQGFETLVGENGVRLSGGQRQRIAIARALLKDAPILILDEATSALDTQSERLIQHALDTLMRGRTTLVISHRLSTVENADRIIVLDEGRLIEVGTHSELLARGGLYAELHRRYRPQAPRLGIRTG</sequence>
<feature type="transmembrane region" description="Helical" evidence="11">
    <location>
        <begin position="251"/>
        <end position="276"/>
    </location>
</feature>
<keyword evidence="4 11" id="KW-0812">Transmembrane</keyword>
<feature type="transmembrane region" description="Helical" evidence="11">
    <location>
        <begin position="282"/>
        <end position="300"/>
    </location>
</feature>